<comment type="cofactor">
    <cofactor evidence="6">
        <name>Zn(2+)</name>
        <dbReference type="ChEBI" id="CHEBI:29105"/>
    </cofactor>
    <text evidence="6">Binds 1 zinc ion per subunit.</text>
</comment>
<evidence type="ECO:0000256" key="4">
    <source>
        <dbReference type="ARBA" id="ARBA00022833"/>
    </source>
</evidence>
<dbReference type="Proteomes" id="UP000217334">
    <property type="component" value="Chromosome"/>
</dbReference>
<accession>A0A250F241</accession>
<dbReference type="GO" id="GO:0046872">
    <property type="term" value="F:metal ion binding"/>
    <property type="evidence" value="ECO:0007669"/>
    <property type="project" value="UniProtKB-KW"/>
</dbReference>
<protein>
    <submittedName>
        <fullName evidence="8">Peptidase M48</fullName>
    </submittedName>
</protein>
<evidence type="ECO:0000313" key="8">
    <source>
        <dbReference type="EMBL" id="ATA79180.1"/>
    </source>
</evidence>
<evidence type="ECO:0000256" key="2">
    <source>
        <dbReference type="ARBA" id="ARBA00022723"/>
    </source>
</evidence>
<keyword evidence="4 6" id="KW-0862">Zinc</keyword>
<evidence type="ECO:0000259" key="7">
    <source>
        <dbReference type="Pfam" id="PF01435"/>
    </source>
</evidence>
<dbReference type="Gene3D" id="3.30.2010.10">
    <property type="entry name" value="Metalloproteases ('zincins'), catalytic domain"/>
    <property type="match status" value="1"/>
</dbReference>
<gene>
    <name evidence="8" type="ORF">CGC59_05525</name>
</gene>
<sequence length="270" mass="30771">MEKVIIRGCILLSVFLGSWFLLQQVNWIGFFNINPLLRNEYVNKIEVKLGELMYDDFTSRYSVVNDDLAVATIDTIVTKICEANNINHKELKVYLLESKEVNAFALPNHQLMIYTGLAKKTSTPEALAGVIGHELAHIQKDHVMQSLVREIGLGTLFTIISGGDFSMVSEIGRMVSSTAFSRNLEKEADLVGLTYIQNAQIDPKPFAEFIGVIHDNKDKDLPSGFKWVSTHPFPEDRKKYLLQNIQKEKREYKPVLSADTWKNFQEFLKD</sequence>
<evidence type="ECO:0000313" key="9">
    <source>
        <dbReference type="Proteomes" id="UP000217334"/>
    </source>
</evidence>
<dbReference type="EMBL" id="CP022383">
    <property type="protein sequence ID" value="ATA79180.1"/>
    <property type="molecule type" value="Genomic_DNA"/>
</dbReference>
<reference evidence="9" key="1">
    <citation type="submission" date="2017-06" db="EMBL/GenBank/DDBJ databases">
        <title>Capnocytophaga spp. assemblies.</title>
        <authorList>
            <person name="Gulvik C.A."/>
        </authorList>
    </citation>
    <scope>NUCLEOTIDE SEQUENCE [LARGE SCALE GENOMIC DNA]</scope>
    <source>
        <strain evidence="9">H4486</strain>
    </source>
</reference>
<keyword evidence="3 6" id="KW-0378">Hydrolase</keyword>
<dbReference type="InterPro" id="IPR051156">
    <property type="entry name" value="Mito/Outer_Membr_Metalloprot"/>
</dbReference>
<evidence type="ECO:0000256" key="1">
    <source>
        <dbReference type="ARBA" id="ARBA00022670"/>
    </source>
</evidence>
<dbReference type="GO" id="GO:0004222">
    <property type="term" value="F:metalloendopeptidase activity"/>
    <property type="evidence" value="ECO:0007669"/>
    <property type="project" value="InterPro"/>
</dbReference>
<dbReference type="CDD" id="cd07332">
    <property type="entry name" value="M48C_Oma1_like"/>
    <property type="match status" value="1"/>
</dbReference>
<dbReference type="Pfam" id="PF01435">
    <property type="entry name" value="Peptidase_M48"/>
    <property type="match status" value="1"/>
</dbReference>
<dbReference type="GO" id="GO:0016020">
    <property type="term" value="C:membrane"/>
    <property type="evidence" value="ECO:0007669"/>
    <property type="project" value="TreeGrafter"/>
</dbReference>
<proteinExistence type="inferred from homology"/>
<dbReference type="GO" id="GO:0051603">
    <property type="term" value="P:proteolysis involved in protein catabolic process"/>
    <property type="evidence" value="ECO:0007669"/>
    <property type="project" value="TreeGrafter"/>
</dbReference>
<evidence type="ECO:0000256" key="6">
    <source>
        <dbReference type="RuleBase" id="RU003983"/>
    </source>
</evidence>
<feature type="domain" description="Peptidase M48" evidence="7">
    <location>
        <begin position="72"/>
        <end position="241"/>
    </location>
</feature>
<dbReference type="RefSeq" id="WP_095901145.1">
    <property type="nucleotide sequence ID" value="NZ_CP022383.1"/>
</dbReference>
<dbReference type="InterPro" id="IPR001915">
    <property type="entry name" value="Peptidase_M48"/>
</dbReference>
<dbReference type="AlphaFoldDB" id="A0A250F241"/>
<keyword evidence="5 6" id="KW-0482">Metalloprotease</keyword>
<evidence type="ECO:0000256" key="5">
    <source>
        <dbReference type="ARBA" id="ARBA00023049"/>
    </source>
</evidence>
<keyword evidence="1 6" id="KW-0645">Protease</keyword>
<organism evidence="8 9">
    <name type="scientific">Capnocytophaga sputigena</name>
    <dbReference type="NCBI Taxonomy" id="1019"/>
    <lineage>
        <taxon>Bacteria</taxon>
        <taxon>Pseudomonadati</taxon>
        <taxon>Bacteroidota</taxon>
        <taxon>Flavobacteriia</taxon>
        <taxon>Flavobacteriales</taxon>
        <taxon>Flavobacteriaceae</taxon>
        <taxon>Capnocytophaga</taxon>
    </lineage>
</organism>
<keyword evidence="2" id="KW-0479">Metal-binding</keyword>
<comment type="similarity">
    <text evidence="6">Belongs to the peptidase M48 family.</text>
</comment>
<evidence type="ECO:0000256" key="3">
    <source>
        <dbReference type="ARBA" id="ARBA00022801"/>
    </source>
</evidence>
<dbReference type="PANTHER" id="PTHR22726">
    <property type="entry name" value="METALLOENDOPEPTIDASE OMA1"/>
    <property type="match status" value="1"/>
</dbReference>
<dbReference type="PANTHER" id="PTHR22726:SF1">
    <property type="entry name" value="METALLOENDOPEPTIDASE OMA1, MITOCHONDRIAL"/>
    <property type="match status" value="1"/>
</dbReference>
<name>A0A250F241_CAPSP</name>